<evidence type="ECO:0000256" key="1">
    <source>
        <dbReference type="SAM" id="MobiDB-lite"/>
    </source>
</evidence>
<sequence>MSLSRRGDFKYLTTRPRSPPVRSRPGDRFHGSKRPEPERLSRRENQQESKKSIREDDDRELCMKKLSEFNDSLQRQGQSASTKFQWDNLLPDNSWKKAAAAAASAATEPQKTLQNVGIATTYSMSPVGISEENPFIDSRTPNLNEMKLCFSNRGEGLQYPVVGNRGMIGEVAGLNRYEENFGFHSSSSISEMAMKRIRKTEEVTEFAYKKFESMSASAYGVDSIIGKFDGVAENRALELDHLLSLSQQYRAEEKRELLHVETNQLKVTCGLDAFTQVYPSFSRQGEGVGGFMMNHPQSLKGAFSHGERQQVREDSGHALPQFYPDLIEKSRGNQMEQENEFLGCRRNNAQNQNGDVIHGDSQKFQPYIHWAEKLQQLEQENLHLGSTMNSPCNHGQRKELPEEYGHSLPQNSLDFVRDSQVMEHTKDIFSFRMNRSWPEKKLPLNDEKQELNENYVHSLPQHYPHFDVESHQMQQEHGRHVSDFNVESHQRQQENELLGSRMILLHKQNGSPLNDEKQQLQEACTHSLPQPHIGLSGESNFMEQGNEVLASRVDHPGDGEGAFFNGEGEQLQQDCLCDIYLLTKQGDDVCTTKGCTLQLSATEELHSNIQSSDTHSKKHVIDLRKIRESGINALPQASNASDHMQKLAQPSKRKSIKQRLGPPVHNSKPSNGESKKHGLGSPCQVHSSRKDIKQRLGLPCQLHSPNNMPRIERDVNDVHKGVQALDVDLPNWKRRRTGEDSKEFKQLIHGAFVQFVKVLNENPAQRRKYTEKAKADTLKCCVCGSKSKEFVNMLSLVQHAFTSQTSGLRVKHLGLHKALCVLMGWNSTAASNGLWSQKALPDAEALAIKEDLIIWPPVVILHNSSIAATNSDDRIIVSIEALEAFLIGLSSLFISYVGLRLSIFCLYLISDMGFDRGIFKVCRGKPANQSILSVIFHGTFPGLQEAERLHKLYVEKKHGRAEFQGINCSSGGTEKVAVDKVEDVLYGYLGIAGDLDKLDFDTKSRAVIKSKKEIYGIADALLHN</sequence>
<comment type="caution">
    <text evidence="3">The sequence shown here is derived from an EMBL/GenBank/DDBJ whole genome shotgun (WGS) entry which is preliminary data.</text>
</comment>
<evidence type="ECO:0000313" key="3">
    <source>
        <dbReference type="EMBL" id="OMO89085.1"/>
    </source>
</evidence>
<protein>
    <recommendedName>
        <fullName evidence="2">XS domain-containing protein</fullName>
    </recommendedName>
</protein>
<dbReference type="Proteomes" id="UP000187203">
    <property type="component" value="Unassembled WGS sequence"/>
</dbReference>
<dbReference type="PANTHER" id="PTHR46619">
    <property type="entry name" value="RNA RECOGNITION MOTIF XS DOMAIN PROTEIN-RELATED"/>
    <property type="match status" value="1"/>
</dbReference>
<feature type="compositionally biased region" description="Basic and acidic residues" evidence="1">
    <location>
        <begin position="24"/>
        <end position="59"/>
    </location>
</feature>
<dbReference type="InterPro" id="IPR005380">
    <property type="entry name" value="XS_domain"/>
</dbReference>
<proteinExistence type="predicted"/>
<name>A0A1R3J2N4_9ROSI</name>
<dbReference type="Gene3D" id="3.30.70.2890">
    <property type="entry name" value="XS domain"/>
    <property type="match status" value="2"/>
</dbReference>
<organism evidence="3 4">
    <name type="scientific">Corchorus olitorius</name>
    <dbReference type="NCBI Taxonomy" id="93759"/>
    <lineage>
        <taxon>Eukaryota</taxon>
        <taxon>Viridiplantae</taxon>
        <taxon>Streptophyta</taxon>
        <taxon>Embryophyta</taxon>
        <taxon>Tracheophyta</taxon>
        <taxon>Spermatophyta</taxon>
        <taxon>Magnoliopsida</taxon>
        <taxon>eudicotyledons</taxon>
        <taxon>Gunneridae</taxon>
        <taxon>Pentapetalae</taxon>
        <taxon>rosids</taxon>
        <taxon>malvids</taxon>
        <taxon>Malvales</taxon>
        <taxon>Malvaceae</taxon>
        <taxon>Grewioideae</taxon>
        <taxon>Apeibeae</taxon>
        <taxon>Corchorus</taxon>
    </lineage>
</organism>
<feature type="region of interest" description="Disordered" evidence="1">
    <location>
        <begin position="1"/>
        <end position="59"/>
    </location>
</feature>
<dbReference type="Pfam" id="PF03468">
    <property type="entry name" value="XS"/>
    <property type="match status" value="1"/>
</dbReference>
<dbReference type="PANTHER" id="PTHR46619:SF2">
    <property type="entry name" value="XS DOMAIN PROTEIN"/>
    <property type="match status" value="1"/>
</dbReference>
<dbReference type="GO" id="GO:0031047">
    <property type="term" value="P:regulatory ncRNA-mediated gene silencing"/>
    <property type="evidence" value="ECO:0007669"/>
    <property type="project" value="InterPro"/>
</dbReference>
<dbReference type="InterPro" id="IPR038588">
    <property type="entry name" value="XS_domain_sf"/>
</dbReference>
<evidence type="ECO:0000259" key="2">
    <source>
        <dbReference type="Pfam" id="PF03468"/>
    </source>
</evidence>
<dbReference type="OrthoDB" id="777694at2759"/>
<reference evidence="4" key="1">
    <citation type="submission" date="2013-09" db="EMBL/GenBank/DDBJ databases">
        <title>Corchorus olitorius genome sequencing.</title>
        <authorList>
            <person name="Alam M."/>
            <person name="Haque M.S."/>
            <person name="Islam M.S."/>
            <person name="Emdad E.M."/>
            <person name="Islam M.M."/>
            <person name="Ahmed B."/>
            <person name="Halim A."/>
            <person name="Hossen Q.M.M."/>
            <person name="Hossain M.Z."/>
            <person name="Ahmed R."/>
            <person name="Khan M.M."/>
            <person name="Islam R."/>
            <person name="Rashid M.M."/>
            <person name="Khan S.A."/>
            <person name="Rahman M.S."/>
            <person name="Alam M."/>
            <person name="Yahiya A.S."/>
            <person name="Khan M.S."/>
            <person name="Azam M.S."/>
            <person name="Haque T."/>
            <person name="Lashkar M.Z.H."/>
            <person name="Akhand A.I."/>
            <person name="Morshed G."/>
            <person name="Roy S."/>
            <person name="Uddin K.S."/>
            <person name="Rabeya T."/>
            <person name="Hossain A.S."/>
            <person name="Chowdhury A."/>
            <person name="Snigdha A.R."/>
            <person name="Mortoza M.S."/>
            <person name="Matin S.A."/>
            <person name="Hoque S.M.E."/>
            <person name="Islam M.K."/>
            <person name="Roy D.K."/>
            <person name="Haider R."/>
            <person name="Moosa M.M."/>
            <person name="Elias S.M."/>
            <person name="Hasan A.M."/>
            <person name="Jahan S."/>
            <person name="Shafiuddin M."/>
            <person name="Mahmood N."/>
            <person name="Shommy N.S."/>
        </authorList>
    </citation>
    <scope>NUCLEOTIDE SEQUENCE [LARGE SCALE GENOMIC DNA]</scope>
    <source>
        <strain evidence="4">cv. O-4</strain>
    </source>
</reference>
<keyword evidence="4" id="KW-1185">Reference proteome</keyword>
<dbReference type="AlphaFoldDB" id="A0A1R3J2N4"/>
<gene>
    <name evidence="3" type="ORF">COLO4_19955</name>
</gene>
<feature type="region of interest" description="Disordered" evidence="1">
    <location>
        <begin position="635"/>
        <end position="690"/>
    </location>
</feature>
<accession>A0A1R3J2N4</accession>
<dbReference type="STRING" id="93759.A0A1R3J2N4"/>
<evidence type="ECO:0000313" key="4">
    <source>
        <dbReference type="Proteomes" id="UP000187203"/>
    </source>
</evidence>
<feature type="domain" description="XS" evidence="2">
    <location>
        <begin position="914"/>
        <end position="996"/>
    </location>
</feature>
<dbReference type="EMBL" id="AWUE01016905">
    <property type="protein sequence ID" value="OMO89085.1"/>
    <property type="molecule type" value="Genomic_DNA"/>
</dbReference>